<dbReference type="AlphaFoldDB" id="A0AAN9M244"/>
<accession>A0AAN9M244</accession>
<feature type="compositionally biased region" description="Basic and acidic residues" evidence="1">
    <location>
        <begin position="118"/>
        <end position="134"/>
    </location>
</feature>
<comment type="caution">
    <text evidence="2">The sequence shown here is derived from an EMBL/GenBank/DDBJ whole genome shotgun (WGS) entry which is preliminary data.</text>
</comment>
<evidence type="ECO:0000256" key="1">
    <source>
        <dbReference type="SAM" id="MobiDB-lite"/>
    </source>
</evidence>
<feature type="region of interest" description="Disordered" evidence="1">
    <location>
        <begin position="106"/>
        <end position="138"/>
    </location>
</feature>
<keyword evidence="3" id="KW-1185">Reference proteome</keyword>
<evidence type="ECO:0000313" key="3">
    <source>
        <dbReference type="Proteomes" id="UP001367508"/>
    </source>
</evidence>
<dbReference type="Proteomes" id="UP001367508">
    <property type="component" value="Unassembled WGS sequence"/>
</dbReference>
<gene>
    <name evidence="2" type="ORF">VNO77_14768</name>
</gene>
<evidence type="ECO:0000313" key="2">
    <source>
        <dbReference type="EMBL" id="KAK7344754.1"/>
    </source>
</evidence>
<protein>
    <submittedName>
        <fullName evidence="2">Uncharacterized protein</fullName>
    </submittedName>
</protein>
<reference evidence="2 3" key="1">
    <citation type="submission" date="2024-01" db="EMBL/GenBank/DDBJ databases">
        <title>The genomes of 5 underutilized Papilionoideae crops provide insights into root nodulation and disease resistanc.</title>
        <authorList>
            <person name="Jiang F."/>
        </authorList>
    </citation>
    <scope>NUCLEOTIDE SEQUENCE [LARGE SCALE GENOMIC DNA]</scope>
    <source>
        <strain evidence="2">LVBAO_FW01</strain>
        <tissue evidence="2">Leaves</tissue>
    </source>
</reference>
<sequence length="458" mass="50874">MRKGGFGFWVFLSPPGGSREFLEVEISPRRLPREGTSSELSWGTKPSNRIQTLYSDRTKCSVRCHNELGQNFRASHTYPCGSLGSTTTSNEPESHHPLTTFLRLGSAVGNTKFGPKQGSRDRSKPRGSKDREVNELSEEGNIHSMVCADCQVENEPDTPAPREHRTFQVNAPHPRTCRLETLQDQKLVYFEGRRTDGSAYNAHDAYTVMYGTVLLMYEIQRGIIGLVSGTGVAFGYGEVIPFIQSPRLIPYIVVHSLATNLGEPLQTLSSSNNSKSMLAFPQFHKKHHILGVLVGLPLSRQSWSVARLLKKVRLCMKLMLPYMQKSNTAGGAIEDPQLQEIFSSSVELHIVKEEDPGHRSLDVHVHVHAPTCFCRILDLALCGVPKLLGEEAILGEHLAGGHSERANSWTAIMVHLSPVTAPRIASIHERAQVRLFTTSTVFVGFELCMHHQRIIGAR</sequence>
<name>A0AAN9M244_CANGL</name>
<dbReference type="EMBL" id="JAYMYQ010000003">
    <property type="protein sequence ID" value="KAK7344754.1"/>
    <property type="molecule type" value="Genomic_DNA"/>
</dbReference>
<organism evidence="2 3">
    <name type="scientific">Canavalia gladiata</name>
    <name type="common">Sword bean</name>
    <name type="synonym">Dolichos gladiatus</name>
    <dbReference type="NCBI Taxonomy" id="3824"/>
    <lineage>
        <taxon>Eukaryota</taxon>
        <taxon>Viridiplantae</taxon>
        <taxon>Streptophyta</taxon>
        <taxon>Embryophyta</taxon>
        <taxon>Tracheophyta</taxon>
        <taxon>Spermatophyta</taxon>
        <taxon>Magnoliopsida</taxon>
        <taxon>eudicotyledons</taxon>
        <taxon>Gunneridae</taxon>
        <taxon>Pentapetalae</taxon>
        <taxon>rosids</taxon>
        <taxon>fabids</taxon>
        <taxon>Fabales</taxon>
        <taxon>Fabaceae</taxon>
        <taxon>Papilionoideae</taxon>
        <taxon>50 kb inversion clade</taxon>
        <taxon>NPAAA clade</taxon>
        <taxon>indigoferoid/millettioid clade</taxon>
        <taxon>Phaseoleae</taxon>
        <taxon>Canavalia</taxon>
    </lineage>
</organism>
<proteinExistence type="predicted"/>